<dbReference type="OMA" id="TICIMDV"/>
<gene>
    <name evidence="2" type="ORF">THOM_2019</name>
</gene>
<dbReference type="VEuPathDB" id="MicrosporidiaDB:THOM_2019"/>
<feature type="transmembrane region" description="Helical" evidence="1">
    <location>
        <begin position="232"/>
        <end position="252"/>
    </location>
</feature>
<feature type="transmembrane region" description="Helical" evidence="1">
    <location>
        <begin position="192"/>
        <end position="212"/>
    </location>
</feature>
<feature type="transmembrane region" description="Helical" evidence="1">
    <location>
        <begin position="35"/>
        <end position="53"/>
    </location>
</feature>
<dbReference type="EMBL" id="JH993997">
    <property type="protein sequence ID" value="ELQ75039.1"/>
    <property type="molecule type" value="Genomic_DNA"/>
</dbReference>
<feature type="transmembrane region" description="Helical" evidence="1">
    <location>
        <begin position="6"/>
        <end position="23"/>
    </location>
</feature>
<name>L7JUE1_TRAHO</name>
<feature type="transmembrane region" description="Helical" evidence="1">
    <location>
        <begin position="103"/>
        <end position="123"/>
    </location>
</feature>
<dbReference type="OrthoDB" id="10311965at2759"/>
<feature type="transmembrane region" description="Helical" evidence="1">
    <location>
        <begin position="59"/>
        <end position="75"/>
    </location>
</feature>
<evidence type="ECO:0000256" key="1">
    <source>
        <dbReference type="SAM" id="Phobius"/>
    </source>
</evidence>
<evidence type="ECO:0000313" key="2">
    <source>
        <dbReference type="EMBL" id="ELQ75039.1"/>
    </source>
</evidence>
<keyword evidence="3" id="KW-1185">Reference proteome</keyword>
<dbReference type="HOGENOM" id="CLU_1090656_0_0_1"/>
<proteinExistence type="predicted"/>
<evidence type="ECO:0000313" key="3">
    <source>
        <dbReference type="Proteomes" id="UP000011185"/>
    </source>
</evidence>
<sequence>MYRNYVPVILFLFHLVVTMLFPNPKRLQINYFLQFFAHGMILSMMVVCILPNIFQNCTFVPIICTFLPFILLSLFERISTKNEDVSDAERSAFTKKLNHRQNVIFILAIFLHTFSDTICLADVPDTSMLKFGVGYGIQKSLESSLVAIFIYLTDIKMPIAYSIAYIYALCAPAGMLLGIYIRNHTSINDLNLKCGLTGVSFGLLFFNFVSELLSGGIQHQDILHEKYDRSSILAYGLGFFAMTVAGYSFIILSKL</sequence>
<organism evidence="2 3">
    <name type="scientific">Trachipleistophora hominis</name>
    <name type="common">Microsporidian parasite</name>
    <dbReference type="NCBI Taxonomy" id="72359"/>
    <lineage>
        <taxon>Eukaryota</taxon>
        <taxon>Fungi</taxon>
        <taxon>Fungi incertae sedis</taxon>
        <taxon>Microsporidia</taxon>
        <taxon>Pleistophoridae</taxon>
        <taxon>Trachipleistophora</taxon>
    </lineage>
</organism>
<keyword evidence="1" id="KW-0812">Transmembrane</keyword>
<dbReference type="Proteomes" id="UP000011185">
    <property type="component" value="Unassembled WGS sequence"/>
</dbReference>
<reference evidence="2 3" key="1">
    <citation type="journal article" date="2012" name="PLoS Pathog.">
        <title>The genome of the obligate intracellular parasite Trachipleistophora hominis: new insights into microsporidian genome dynamics and reductive evolution.</title>
        <authorList>
            <person name="Heinz E."/>
            <person name="Williams T.A."/>
            <person name="Nakjang S."/>
            <person name="Noel C.J."/>
            <person name="Swan D.C."/>
            <person name="Goldberg A.V."/>
            <person name="Harris S.R."/>
            <person name="Weinmaier T."/>
            <person name="Markert S."/>
            <person name="Becher D."/>
            <person name="Bernhardt J."/>
            <person name="Dagan T."/>
            <person name="Hacker C."/>
            <person name="Lucocq J.M."/>
            <person name="Schweder T."/>
            <person name="Rattei T."/>
            <person name="Hall N."/>
            <person name="Hirt R.P."/>
            <person name="Embley T.M."/>
        </authorList>
    </citation>
    <scope>NUCLEOTIDE SEQUENCE [LARGE SCALE GENOMIC DNA]</scope>
</reference>
<keyword evidence="1" id="KW-0472">Membrane</keyword>
<accession>L7JUE1</accession>
<keyword evidence="1" id="KW-1133">Transmembrane helix</keyword>
<feature type="transmembrane region" description="Helical" evidence="1">
    <location>
        <begin position="159"/>
        <end position="180"/>
    </location>
</feature>
<dbReference type="AlphaFoldDB" id="L7JUE1"/>
<protein>
    <submittedName>
        <fullName evidence="2">Zinc (Zn2+)-Iron (Fe2+) Permease (ZIP) Family</fullName>
    </submittedName>
</protein>
<dbReference type="InParanoid" id="L7JUE1"/>